<dbReference type="Gene3D" id="1.10.1060.10">
    <property type="entry name" value="Alpha-helical ferredoxin"/>
    <property type="match status" value="1"/>
</dbReference>
<evidence type="ECO:0000313" key="2">
    <source>
        <dbReference type="EMBL" id="GAG13095.1"/>
    </source>
</evidence>
<dbReference type="AlphaFoldDB" id="X0V4R7"/>
<proteinExistence type="predicted"/>
<comment type="caution">
    <text evidence="2">The sequence shown here is derived from an EMBL/GenBank/DDBJ whole genome shotgun (WGS) entry which is preliminary data.</text>
</comment>
<dbReference type="EMBL" id="BARS01024945">
    <property type="protein sequence ID" value="GAG13095.1"/>
    <property type="molecule type" value="Genomic_DNA"/>
</dbReference>
<reference evidence="2" key="1">
    <citation type="journal article" date="2014" name="Front. Microbiol.">
        <title>High frequency of phylogenetically diverse reductive dehalogenase-homologous genes in deep subseafloor sedimentary metagenomes.</title>
        <authorList>
            <person name="Kawai M."/>
            <person name="Futagami T."/>
            <person name="Toyoda A."/>
            <person name="Takaki Y."/>
            <person name="Nishi S."/>
            <person name="Hori S."/>
            <person name="Arai W."/>
            <person name="Tsubouchi T."/>
            <person name="Morono Y."/>
            <person name="Uchiyama I."/>
            <person name="Ito T."/>
            <person name="Fujiyama A."/>
            <person name="Inagaki F."/>
            <person name="Takami H."/>
        </authorList>
    </citation>
    <scope>NUCLEOTIDE SEQUENCE</scope>
    <source>
        <strain evidence="2">Expedition CK06-06</strain>
    </source>
</reference>
<accession>X0V4R7</accession>
<dbReference type="PROSITE" id="PS51379">
    <property type="entry name" value="4FE4S_FER_2"/>
    <property type="match status" value="1"/>
</dbReference>
<dbReference type="InterPro" id="IPR017900">
    <property type="entry name" value="4Fe4S_Fe_S_CS"/>
</dbReference>
<dbReference type="InterPro" id="IPR009051">
    <property type="entry name" value="Helical_ferredxn"/>
</dbReference>
<gene>
    <name evidence="2" type="ORF">S01H1_39516</name>
</gene>
<name>X0V4R7_9ZZZZ</name>
<dbReference type="SUPFAM" id="SSF46548">
    <property type="entry name" value="alpha-helical ferredoxin"/>
    <property type="match status" value="1"/>
</dbReference>
<feature type="non-terminal residue" evidence="2">
    <location>
        <position position="1"/>
    </location>
</feature>
<protein>
    <recommendedName>
        <fullName evidence="1">4Fe-4S ferredoxin-type domain-containing protein</fullName>
    </recommendedName>
</protein>
<feature type="non-terminal residue" evidence="2">
    <location>
        <position position="268"/>
    </location>
</feature>
<dbReference type="PROSITE" id="PS00198">
    <property type="entry name" value="4FE4S_FER_1"/>
    <property type="match status" value="1"/>
</dbReference>
<evidence type="ECO:0000259" key="1">
    <source>
        <dbReference type="PROSITE" id="PS51379"/>
    </source>
</evidence>
<dbReference type="Pfam" id="PF13534">
    <property type="entry name" value="Fer4_17"/>
    <property type="match status" value="1"/>
</dbReference>
<sequence length="268" mass="30148">AQMLSEGKVGVVIGYARNDGQEFSTPLFVRKADDVEHLVFDDLCFGNLAVYLPRPEIRKMGRTGIVLKGCDLRAVNVLLRENVIKREDVLLIGVRCGGLGQPQLPKCLVCELHDPAGCDLVVGEVIEQQEVKAEQRYTEADEIEAKPVEQRWEFWQKQLSKCIRCYACRQVCPLCYCKRCIIEKNTPQWVQTSAHLRGNLAWNVARALHLTGRCVGCGECERVCPMHIPLGAINQKMAKVVDERFGFRSGFSAQEEAPFTTFSTEDSE</sequence>
<dbReference type="InterPro" id="IPR017896">
    <property type="entry name" value="4Fe4S_Fe-S-bd"/>
</dbReference>
<organism evidence="2">
    <name type="scientific">marine sediment metagenome</name>
    <dbReference type="NCBI Taxonomy" id="412755"/>
    <lineage>
        <taxon>unclassified sequences</taxon>
        <taxon>metagenomes</taxon>
        <taxon>ecological metagenomes</taxon>
    </lineage>
</organism>
<dbReference type="GO" id="GO:0051536">
    <property type="term" value="F:iron-sulfur cluster binding"/>
    <property type="evidence" value="ECO:0007669"/>
    <property type="project" value="InterPro"/>
</dbReference>
<feature type="domain" description="4Fe-4S ferredoxin-type" evidence="1">
    <location>
        <begin position="205"/>
        <end position="236"/>
    </location>
</feature>